<gene>
    <name evidence="3" type="ORF">CAL29_16815</name>
</gene>
<evidence type="ECO:0000256" key="1">
    <source>
        <dbReference type="ARBA" id="ARBA00006987"/>
    </source>
</evidence>
<dbReference type="Proteomes" id="UP000216020">
    <property type="component" value="Unassembled WGS sequence"/>
</dbReference>
<dbReference type="Pfam" id="PF03401">
    <property type="entry name" value="TctC"/>
    <property type="match status" value="1"/>
</dbReference>
<evidence type="ECO:0000313" key="3">
    <source>
        <dbReference type="EMBL" id="OZI29789.1"/>
    </source>
</evidence>
<dbReference type="InterPro" id="IPR005064">
    <property type="entry name" value="BUG"/>
</dbReference>
<dbReference type="Gene3D" id="3.40.190.10">
    <property type="entry name" value="Periplasmic binding protein-like II"/>
    <property type="match status" value="1"/>
</dbReference>
<organism evidence="3 4">
    <name type="scientific">Bordetella genomosp. 10</name>
    <dbReference type="NCBI Taxonomy" id="1416804"/>
    <lineage>
        <taxon>Bacteria</taxon>
        <taxon>Pseudomonadati</taxon>
        <taxon>Pseudomonadota</taxon>
        <taxon>Betaproteobacteria</taxon>
        <taxon>Burkholderiales</taxon>
        <taxon>Alcaligenaceae</taxon>
        <taxon>Bordetella</taxon>
    </lineage>
</organism>
<dbReference type="Gene3D" id="3.40.190.150">
    <property type="entry name" value="Bordetella uptake gene, domain 1"/>
    <property type="match status" value="1"/>
</dbReference>
<dbReference type="AlphaFoldDB" id="A0A261RXG3"/>
<dbReference type="PROSITE" id="PS51318">
    <property type="entry name" value="TAT"/>
    <property type="match status" value="1"/>
</dbReference>
<dbReference type="RefSeq" id="WP_094854231.1">
    <property type="nucleotide sequence ID" value="NZ_NEVM01000005.1"/>
</dbReference>
<name>A0A261RXG3_9BORD</name>
<sequence>MTTLSRRQFLASAAAAPLALHPCFSRAAGRVITLIVPYPPGGSLDAMARVVAQGLGDLRGQSVVVENKPGFSGNIGAQYVVKGPADGSMLLMTALTTYAINASLMTKTMGYDLMKDLKHVAIVGDLPNVLIAPSSLPVQNLTEFVQYAKTKPGQLSYATTGVGSLEHIAGEMLCRAAGIEMLAVPYKGSTPGVQDLFGGLIQAMFVNTSTAINNLKTGRIRVLGIAGPATVAALPGVQTFSAQGVRMMNDVVSIFGIAAPAGTPQPVVDALNQDINKVLAAPEVHNRFSSLGVDVVTQPSEFAQDRVRREIAIWDKVIKTTGITLD</sequence>
<evidence type="ECO:0000313" key="4">
    <source>
        <dbReference type="Proteomes" id="UP000216020"/>
    </source>
</evidence>
<evidence type="ECO:0000256" key="2">
    <source>
        <dbReference type="SAM" id="SignalP"/>
    </source>
</evidence>
<comment type="caution">
    <text evidence="3">The sequence shown here is derived from an EMBL/GenBank/DDBJ whole genome shotgun (WGS) entry which is preliminary data.</text>
</comment>
<reference evidence="4" key="1">
    <citation type="submission" date="2017-05" db="EMBL/GenBank/DDBJ databases">
        <title>Complete and WGS of Bordetella genogroups.</title>
        <authorList>
            <person name="Spilker T."/>
            <person name="Lipuma J."/>
        </authorList>
    </citation>
    <scope>NUCLEOTIDE SEQUENCE [LARGE SCALE GENOMIC DNA]</scope>
    <source>
        <strain evidence="4">AU16122</strain>
    </source>
</reference>
<comment type="similarity">
    <text evidence="1">Belongs to the UPF0065 (bug) family.</text>
</comment>
<keyword evidence="2" id="KW-0732">Signal</keyword>
<accession>A0A261RXG3</accession>
<dbReference type="SUPFAM" id="SSF53850">
    <property type="entry name" value="Periplasmic binding protein-like II"/>
    <property type="match status" value="1"/>
</dbReference>
<dbReference type="EMBL" id="NEVM01000005">
    <property type="protein sequence ID" value="OZI29789.1"/>
    <property type="molecule type" value="Genomic_DNA"/>
</dbReference>
<dbReference type="PANTHER" id="PTHR42928">
    <property type="entry name" value="TRICARBOXYLATE-BINDING PROTEIN"/>
    <property type="match status" value="1"/>
</dbReference>
<feature type="chain" id="PRO_5012288939" description="MFS transporter" evidence="2">
    <location>
        <begin position="28"/>
        <end position="326"/>
    </location>
</feature>
<dbReference type="InterPro" id="IPR042100">
    <property type="entry name" value="Bug_dom1"/>
</dbReference>
<protein>
    <recommendedName>
        <fullName evidence="5">MFS transporter</fullName>
    </recommendedName>
</protein>
<feature type="signal peptide" evidence="2">
    <location>
        <begin position="1"/>
        <end position="27"/>
    </location>
</feature>
<keyword evidence="4" id="KW-1185">Reference proteome</keyword>
<dbReference type="PIRSF" id="PIRSF017082">
    <property type="entry name" value="YflP"/>
    <property type="match status" value="1"/>
</dbReference>
<dbReference type="InterPro" id="IPR006311">
    <property type="entry name" value="TAT_signal"/>
</dbReference>
<dbReference type="OrthoDB" id="8678477at2"/>
<proteinExistence type="inferred from homology"/>
<evidence type="ECO:0008006" key="5">
    <source>
        <dbReference type="Google" id="ProtNLM"/>
    </source>
</evidence>
<dbReference type="PANTHER" id="PTHR42928:SF5">
    <property type="entry name" value="BLR1237 PROTEIN"/>
    <property type="match status" value="1"/>
</dbReference>